<dbReference type="Gene3D" id="3.40.250.10">
    <property type="entry name" value="Rhodanese-like domain"/>
    <property type="match status" value="1"/>
</dbReference>
<dbReference type="PANTHER" id="PTHR43031">
    <property type="entry name" value="FAD-DEPENDENT OXIDOREDUCTASE"/>
    <property type="match status" value="1"/>
</dbReference>
<name>A0A8I0K2X2_9ACTN</name>
<dbReference type="AlphaFoldDB" id="A0A8I0K2X2"/>
<reference evidence="2" key="1">
    <citation type="submission" date="2020-09" db="EMBL/GenBank/DDBJ databases">
        <title>Novel species in genus Aeromicrobium.</title>
        <authorList>
            <person name="Zhang G."/>
        </authorList>
    </citation>
    <scope>NUCLEOTIDE SEQUENCE</scope>
    <source>
        <strain evidence="2">Zg-636</strain>
    </source>
</reference>
<comment type="caution">
    <text evidence="2">The sequence shown here is derived from an EMBL/GenBank/DDBJ whole genome shotgun (WGS) entry which is preliminary data.</text>
</comment>
<dbReference type="EMBL" id="JACTVM010000003">
    <property type="protein sequence ID" value="MBC9227034.1"/>
    <property type="molecule type" value="Genomic_DNA"/>
</dbReference>
<dbReference type="PROSITE" id="PS50206">
    <property type="entry name" value="RHODANESE_3"/>
    <property type="match status" value="1"/>
</dbReference>
<sequence length="105" mass="11607">MTDHELTRLEPTEVPDPVPAEWIVLDVREPFEWAAGHLPGALHIPLGDLPFRVDELDPERPVLVVCHLGQRSAHAAAWLTHRGHEAINLEGGMDAWEAAGRTVVT</sequence>
<proteinExistence type="predicted"/>
<dbReference type="PANTHER" id="PTHR43031:SF1">
    <property type="entry name" value="PYRIDINE NUCLEOTIDE-DISULPHIDE OXIDOREDUCTASE"/>
    <property type="match status" value="1"/>
</dbReference>
<feature type="domain" description="Rhodanese" evidence="1">
    <location>
        <begin position="18"/>
        <end position="105"/>
    </location>
</feature>
<evidence type="ECO:0000313" key="2">
    <source>
        <dbReference type="EMBL" id="MBC9227034.1"/>
    </source>
</evidence>
<dbReference type="InterPro" id="IPR050229">
    <property type="entry name" value="GlpE_sulfurtransferase"/>
</dbReference>
<dbReference type="SMART" id="SM00450">
    <property type="entry name" value="RHOD"/>
    <property type="match status" value="1"/>
</dbReference>
<protein>
    <submittedName>
        <fullName evidence="2">Rhodanese-like domain-containing protein</fullName>
    </submittedName>
</protein>
<accession>A0A8I0K2X2</accession>
<organism evidence="2 3">
    <name type="scientific">Aeromicrobium senzhongii</name>
    <dbReference type="NCBI Taxonomy" id="2663859"/>
    <lineage>
        <taxon>Bacteria</taxon>
        <taxon>Bacillati</taxon>
        <taxon>Actinomycetota</taxon>
        <taxon>Actinomycetes</taxon>
        <taxon>Propionibacteriales</taxon>
        <taxon>Nocardioidaceae</taxon>
        <taxon>Aeromicrobium</taxon>
    </lineage>
</organism>
<dbReference type="RefSeq" id="WP_187769710.1">
    <property type="nucleotide sequence ID" value="NZ_JACTVM010000003.1"/>
</dbReference>
<dbReference type="Pfam" id="PF00581">
    <property type="entry name" value="Rhodanese"/>
    <property type="match status" value="1"/>
</dbReference>
<evidence type="ECO:0000259" key="1">
    <source>
        <dbReference type="PROSITE" id="PS50206"/>
    </source>
</evidence>
<dbReference type="SUPFAM" id="SSF52821">
    <property type="entry name" value="Rhodanese/Cell cycle control phosphatase"/>
    <property type="match status" value="1"/>
</dbReference>
<dbReference type="InterPro" id="IPR036873">
    <property type="entry name" value="Rhodanese-like_dom_sf"/>
</dbReference>
<dbReference type="InterPro" id="IPR001763">
    <property type="entry name" value="Rhodanese-like_dom"/>
</dbReference>
<dbReference type="CDD" id="cd00158">
    <property type="entry name" value="RHOD"/>
    <property type="match status" value="1"/>
</dbReference>
<evidence type="ECO:0000313" key="3">
    <source>
        <dbReference type="Proteomes" id="UP000620591"/>
    </source>
</evidence>
<dbReference type="Proteomes" id="UP000620591">
    <property type="component" value="Unassembled WGS sequence"/>
</dbReference>
<gene>
    <name evidence="2" type="ORF">IBG24_11960</name>
</gene>